<dbReference type="InterPro" id="IPR001689">
    <property type="entry name" value="Flag_FliM"/>
</dbReference>
<evidence type="ECO:0000256" key="10">
    <source>
        <dbReference type="PIRNR" id="PIRNR002888"/>
    </source>
</evidence>
<keyword evidence="12" id="KW-0969">Cilium</keyword>
<keyword evidence="3 10" id="KW-1003">Cell membrane</keyword>
<reference evidence="12" key="1">
    <citation type="submission" date="2021-03" db="EMBL/GenBank/DDBJ databases">
        <title>Sagittula salina sp. nov. strain M10.9X isolated from the marine waste.</title>
        <authorList>
            <person name="Satari L."/>
            <person name="Molina-Menor E."/>
            <person name="Vidal-Verdu A."/>
            <person name="Pascual J."/>
            <person name="Pereto J."/>
            <person name="Porcar M."/>
        </authorList>
    </citation>
    <scope>NUCLEOTIDE SEQUENCE</scope>
    <source>
        <strain evidence="12">M10.9X</strain>
    </source>
</reference>
<evidence type="ECO:0000256" key="6">
    <source>
        <dbReference type="ARBA" id="ARBA00022779"/>
    </source>
</evidence>
<keyword evidence="4 10" id="KW-0145">Chemotaxis</keyword>
<dbReference type="AlphaFoldDB" id="A0A940MT69"/>
<dbReference type="Gene3D" id="2.30.330.10">
    <property type="entry name" value="SpoA-like"/>
    <property type="match status" value="1"/>
</dbReference>
<dbReference type="CDD" id="cd17908">
    <property type="entry name" value="FliM"/>
    <property type="match status" value="1"/>
</dbReference>
<keyword evidence="12" id="KW-0966">Cell projection</keyword>
<keyword evidence="8 10" id="KW-0975">Bacterial flagellum</keyword>
<keyword evidence="6 10" id="KW-0283">Flagellar rotation</keyword>
<keyword evidence="12" id="KW-0282">Flagellum</keyword>
<dbReference type="InterPro" id="IPR001543">
    <property type="entry name" value="FliN-like_C"/>
</dbReference>
<dbReference type="SUPFAM" id="SSF101801">
    <property type="entry name" value="Surface presentation of antigens (SPOA)"/>
    <property type="match status" value="1"/>
</dbReference>
<name>A0A940MT69_9RHOB</name>
<dbReference type="RefSeq" id="WP_209363091.1">
    <property type="nucleotide sequence ID" value="NZ_JAGISH010000014.1"/>
</dbReference>
<dbReference type="Pfam" id="PF02154">
    <property type="entry name" value="FliM"/>
    <property type="match status" value="1"/>
</dbReference>
<evidence type="ECO:0000256" key="4">
    <source>
        <dbReference type="ARBA" id="ARBA00022500"/>
    </source>
</evidence>
<dbReference type="Pfam" id="PF01052">
    <property type="entry name" value="FliMN_C"/>
    <property type="match status" value="1"/>
</dbReference>
<keyword evidence="13" id="KW-1185">Reference proteome</keyword>
<dbReference type="PANTHER" id="PTHR30034:SF3">
    <property type="entry name" value="FLAGELLAR MOTOR SWITCH PROTEIN FLIM"/>
    <property type="match status" value="1"/>
</dbReference>
<dbReference type="PIRSF" id="PIRSF002888">
    <property type="entry name" value="FliM"/>
    <property type="match status" value="1"/>
</dbReference>
<dbReference type="InterPro" id="IPR028976">
    <property type="entry name" value="CheC-like_sf"/>
</dbReference>
<accession>A0A940MT69</accession>
<evidence type="ECO:0000256" key="2">
    <source>
        <dbReference type="ARBA" id="ARBA00021898"/>
    </source>
</evidence>
<keyword evidence="7 10" id="KW-0472">Membrane</keyword>
<feature type="domain" description="Flagellar motor switch protein FliN-like C-terminal" evidence="11">
    <location>
        <begin position="231"/>
        <end position="300"/>
    </location>
</feature>
<comment type="caution">
    <text evidence="12">The sequence shown here is derived from an EMBL/GenBank/DDBJ whole genome shotgun (WGS) entry which is preliminary data.</text>
</comment>
<dbReference type="GO" id="GO:0071978">
    <property type="term" value="P:bacterial-type flagellum-dependent swarming motility"/>
    <property type="evidence" value="ECO:0007669"/>
    <property type="project" value="TreeGrafter"/>
</dbReference>
<evidence type="ECO:0000256" key="7">
    <source>
        <dbReference type="ARBA" id="ARBA00023136"/>
    </source>
</evidence>
<dbReference type="PANTHER" id="PTHR30034">
    <property type="entry name" value="FLAGELLAR MOTOR SWITCH PROTEIN FLIM"/>
    <property type="match status" value="1"/>
</dbReference>
<protein>
    <recommendedName>
        <fullName evidence="2 10">Flagellar motor switch protein FliM</fullName>
    </recommendedName>
</protein>
<evidence type="ECO:0000256" key="1">
    <source>
        <dbReference type="ARBA" id="ARBA00011049"/>
    </source>
</evidence>
<comment type="similarity">
    <text evidence="1 10">Belongs to the FliM family.</text>
</comment>
<dbReference type="Proteomes" id="UP000675940">
    <property type="component" value="Unassembled WGS sequence"/>
</dbReference>
<dbReference type="InterPro" id="IPR036429">
    <property type="entry name" value="SpoA-like_sf"/>
</dbReference>
<proteinExistence type="inferred from homology"/>
<sequence length="313" mass="33709">MTGQDTLTPDTRAVEEMIVERAKLSYVRLPMLEVVFDRFALALTQTLKGYLGAMVDVQLKSIDYTSCQDAMEDLPEPSLIAVTAAEQWGGTIAAVMRSELLFNVVEITFGGRSASGSKHKPRSFTAIEKRVGEGFVVAVLHELSAAFDKVAPTAFTVSHIESNPRALLLAPPSSACVRAILTVEIEDREAEMCFALPNTAFEKVIGALSQQFTGGQLGGDSGWRSRMTQLLELTNVPVTAVMGEAAVTLRQVLGWAPGQVLDLGLRADDPVTLTCAGQTIARAEVGRRANGHLALKLSEKFHGPEEQSDVHAD</sequence>
<evidence type="ECO:0000313" key="12">
    <source>
        <dbReference type="EMBL" id="MBP0484597.1"/>
    </source>
</evidence>
<evidence type="ECO:0000256" key="8">
    <source>
        <dbReference type="ARBA" id="ARBA00023143"/>
    </source>
</evidence>
<dbReference type="Gene3D" id="3.40.1550.10">
    <property type="entry name" value="CheC-like"/>
    <property type="match status" value="1"/>
</dbReference>
<dbReference type="GO" id="GO:0005886">
    <property type="term" value="C:plasma membrane"/>
    <property type="evidence" value="ECO:0007669"/>
    <property type="project" value="UniProtKB-SubCell"/>
</dbReference>
<dbReference type="GO" id="GO:0003774">
    <property type="term" value="F:cytoskeletal motor activity"/>
    <property type="evidence" value="ECO:0007669"/>
    <property type="project" value="InterPro"/>
</dbReference>
<comment type="subcellular location">
    <subcellularLocation>
        <location evidence="10">Cell inner membrane</location>
        <topology evidence="10">Peripheral membrane protein</topology>
    </subcellularLocation>
    <subcellularLocation>
        <location evidence="10">Bacterial flagellum basal body</location>
    </subcellularLocation>
</comment>
<gene>
    <name evidence="12" type="ORF">J5474_19165</name>
</gene>
<dbReference type="EMBL" id="JAGISH010000014">
    <property type="protein sequence ID" value="MBP0484597.1"/>
    <property type="molecule type" value="Genomic_DNA"/>
</dbReference>
<evidence type="ECO:0000256" key="3">
    <source>
        <dbReference type="ARBA" id="ARBA00022475"/>
    </source>
</evidence>
<organism evidence="12 13">
    <name type="scientific">Sagittula salina</name>
    <dbReference type="NCBI Taxonomy" id="2820268"/>
    <lineage>
        <taxon>Bacteria</taxon>
        <taxon>Pseudomonadati</taxon>
        <taxon>Pseudomonadota</taxon>
        <taxon>Alphaproteobacteria</taxon>
        <taxon>Rhodobacterales</taxon>
        <taxon>Roseobacteraceae</taxon>
        <taxon>Sagittula</taxon>
    </lineage>
</organism>
<evidence type="ECO:0000256" key="9">
    <source>
        <dbReference type="ARBA" id="ARBA00025044"/>
    </source>
</evidence>
<dbReference type="GO" id="GO:0050918">
    <property type="term" value="P:positive chemotaxis"/>
    <property type="evidence" value="ECO:0007669"/>
    <property type="project" value="TreeGrafter"/>
</dbReference>
<evidence type="ECO:0000259" key="11">
    <source>
        <dbReference type="Pfam" id="PF01052"/>
    </source>
</evidence>
<dbReference type="GO" id="GO:0009425">
    <property type="term" value="C:bacterial-type flagellum basal body"/>
    <property type="evidence" value="ECO:0007669"/>
    <property type="project" value="UniProtKB-SubCell"/>
</dbReference>
<evidence type="ECO:0000313" key="13">
    <source>
        <dbReference type="Proteomes" id="UP000675940"/>
    </source>
</evidence>
<comment type="function">
    <text evidence="9 10">FliM is one of three proteins (FliG, FliN, FliM) that forms the rotor-mounted switch complex (C ring), located at the base of the basal body. This complex interacts with the CheY and CheZ chemotaxis proteins, in addition to contacting components of the motor that determine the direction of flagellar rotation.</text>
</comment>
<evidence type="ECO:0000256" key="5">
    <source>
        <dbReference type="ARBA" id="ARBA00022519"/>
    </source>
</evidence>
<keyword evidence="5 10" id="KW-0997">Cell inner membrane</keyword>